<reference evidence="7" key="3">
    <citation type="submission" date="2025-09" db="UniProtKB">
        <authorList>
            <consortium name="Ensembl"/>
        </authorList>
    </citation>
    <scope>IDENTIFICATION</scope>
</reference>
<proteinExistence type="inferred from homology"/>
<keyword evidence="4" id="KW-0498">Mitosis</keyword>
<keyword evidence="5" id="KW-0131">Cell cycle</keyword>
<evidence type="ECO:0008006" key="9">
    <source>
        <dbReference type="Google" id="ProtNLM"/>
    </source>
</evidence>
<comment type="similarity">
    <text evidence="2">Belongs to the APC15 family.</text>
</comment>
<evidence type="ECO:0000256" key="6">
    <source>
        <dbReference type="SAM" id="MobiDB-lite"/>
    </source>
</evidence>
<reference evidence="7 8" key="1">
    <citation type="journal article" date="2011" name="Nature">
        <title>A high-resolution map of human evolutionary constraint using 29 mammals.</title>
        <authorList>
            <person name="Lindblad-Toh K."/>
            <person name="Garber M."/>
            <person name="Zuk O."/>
            <person name="Lin M.F."/>
            <person name="Parker B.J."/>
            <person name="Washietl S."/>
            <person name="Kheradpour P."/>
            <person name="Ernst J."/>
            <person name="Jordan G."/>
            <person name="Mauceli E."/>
            <person name="Ward L.D."/>
            <person name="Lowe C.B."/>
            <person name="Holloway A.K."/>
            <person name="Clamp M."/>
            <person name="Gnerre S."/>
            <person name="Alfoldi J."/>
            <person name="Beal K."/>
            <person name="Chang J."/>
            <person name="Clawson H."/>
            <person name="Cuff J."/>
            <person name="Di Palma F."/>
            <person name="Fitzgerald S."/>
            <person name="Flicek P."/>
            <person name="Guttman M."/>
            <person name="Hubisz M.J."/>
            <person name="Jaffe D.B."/>
            <person name="Jungreis I."/>
            <person name="Kent W.J."/>
            <person name="Kostka D."/>
            <person name="Lara M."/>
            <person name="Martins A.L."/>
            <person name="Massingham T."/>
            <person name="Moltke I."/>
            <person name="Raney B.J."/>
            <person name="Rasmussen M.D."/>
            <person name="Robinson J."/>
            <person name="Stark A."/>
            <person name="Vilella A.J."/>
            <person name="Wen J."/>
            <person name="Xie X."/>
            <person name="Zody M.C."/>
            <person name="Baldwin J."/>
            <person name="Bloom T."/>
            <person name="Chin C.W."/>
            <person name="Heiman D."/>
            <person name="Nicol R."/>
            <person name="Nusbaum C."/>
            <person name="Young S."/>
            <person name="Wilkinson J."/>
            <person name="Worley K.C."/>
            <person name="Kovar C.L."/>
            <person name="Muzny D.M."/>
            <person name="Gibbs R.A."/>
            <person name="Cree A."/>
            <person name="Dihn H.H."/>
            <person name="Fowler G."/>
            <person name="Jhangiani S."/>
            <person name="Joshi V."/>
            <person name="Lee S."/>
            <person name="Lewis L.R."/>
            <person name="Nazareth L.V."/>
            <person name="Okwuonu G."/>
            <person name="Santibanez J."/>
            <person name="Warren W.C."/>
            <person name="Mardis E.R."/>
            <person name="Weinstock G.M."/>
            <person name="Wilson R.K."/>
            <person name="Delehaunty K."/>
            <person name="Dooling D."/>
            <person name="Fronik C."/>
            <person name="Fulton L."/>
            <person name="Fulton B."/>
            <person name="Graves T."/>
            <person name="Minx P."/>
            <person name="Sodergren E."/>
            <person name="Birney E."/>
            <person name="Margulies E.H."/>
            <person name="Herrero J."/>
            <person name="Green E.D."/>
            <person name="Haussler D."/>
            <person name="Siepel A."/>
            <person name="Goldman N."/>
            <person name="Pollard K.S."/>
            <person name="Pedersen J.S."/>
            <person name="Lander E.S."/>
            <person name="Kellis M."/>
        </authorList>
    </citation>
    <scope>NUCLEOTIDE SEQUENCE [LARGE SCALE GENOMIC DNA]</scope>
</reference>
<feature type="compositionally biased region" description="Polar residues" evidence="6">
    <location>
        <begin position="1"/>
        <end position="11"/>
    </location>
</feature>
<sequence>KKFNPRRTSLSKLGKRKRTAAMSTLSPHSCLSDGGTVLLSGRPCVDETELRQEQQHQAWLQSIEDKDSNLVPTVRPASEYHDADEHSEEGLEDDEQDEEDMQDMDDMDKMNYSDSPDDGKVNEVDMEG</sequence>
<dbReference type="GO" id="GO:0005680">
    <property type="term" value="C:anaphase-promoting complex"/>
    <property type="evidence" value="ECO:0007669"/>
    <property type="project" value="InterPro"/>
</dbReference>
<dbReference type="PANTHER" id="PTHR22526:SF2">
    <property type="entry name" value="ANAPHASE PROMOTING COMPLEX C SUBUNIT 15, PSEUDOGENE-RELATED"/>
    <property type="match status" value="1"/>
</dbReference>
<feature type="region of interest" description="Disordered" evidence="6">
    <location>
        <begin position="1"/>
        <end position="33"/>
    </location>
</feature>
<dbReference type="InterPro" id="IPR026182">
    <property type="entry name" value="ANAPC15"/>
</dbReference>
<dbReference type="EMBL" id="AAPE02032107">
    <property type="status" value="NOT_ANNOTATED_CDS"/>
    <property type="molecule type" value="Genomic_DNA"/>
</dbReference>
<keyword evidence="8" id="KW-1185">Reference proteome</keyword>
<feature type="region of interest" description="Disordered" evidence="6">
    <location>
        <begin position="62"/>
        <end position="128"/>
    </location>
</feature>
<dbReference type="GO" id="GO:0051301">
    <property type="term" value="P:cell division"/>
    <property type="evidence" value="ECO:0007669"/>
    <property type="project" value="UniProtKB-KW"/>
</dbReference>
<dbReference type="AlphaFoldDB" id="G1PZT8"/>
<name>G1PZT8_MYOLU</name>
<dbReference type="Proteomes" id="UP000001074">
    <property type="component" value="Unassembled WGS sequence"/>
</dbReference>
<feature type="compositionally biased region" description="Basic and acidic residues" evidence="6">
    <location>
        <begin position="107"/>
        <end position="128"/>
    </location>
</feature>
<evidence type="ECO:0000256" key="1">
    <source>
        <dbReference type="ARBA" id="ARBA00004906"/>
    </source>
</evidence>
<protein>
    <recommendedName>
        <fullName evidence="9">Anaphase promoting complex subunit 15</fullName>
    </recommendedName>
</protein>
<dbReference type="eggNOG" id="ENOG502RZUK">
    <property type="taxonomic scope" value="Eukaryota"/>
</dbReference>
<evidence type="ECO:0000256" key="3">
    <source>
        <dbReference type="ARBA" id="ARBA00022618"/>
    </source>
</evidence>
<dbReference type="HOGENOM" id="CLU_142923_0_0_1"/>
<evidence type="ECO:0000256" key="2">
    <source>
        <dbReference type="ARBA" id="ARBA00009618"/>
    </source>
</evidence>
<comment type="pathway">
    <text evidence="1">Protein modification; protein ubiquitination.</text>
</comment>
<evidence type="ECO:0000313" key="8">
    <source>
        <dbReference type="Proteomes" id="UP000001074"/>
    </source>
</evidence>
<evidence type="ECO:0000256" key="5">
    <source>
        <dbReference type="ARBA" id="ARBA00023306"/>
    </source>
</evidence>
<evidence type="ECO:0000256" key="4">
    <source>
        <dbReference type="ARBA" id="ARBA00022776"/>
    </source>
</evidence>
<dbReference type="PANTHER" id="PTHR22526">
    <property type="entry name" value="ANAPHASE PROMOTING COMPLEX C SUBUNIT 15, PSEUDOGENE-RELATED"/>
    <property type="match status" value="1"/>
</dbReference>
<dbReference type="Ensembl" id="ENSMLUT00000007495.2">
    <property type="protein sequence ID" value="ENSMLUP00000016970.1"/>
    <property type="gene ID" value="ENSMLUG00000007493.2"/>
</dbReference>
<feature type="compositionally biased region" description="Acidic residues" evidence="6">
    <location>
        <begin position="85"/>
        <end position="106"/>
    </location>
</feature>
<evidence type="ECO:0000313" key="7">
    <source>
        <dbReference type="Ensembl" id="ENSMLUP00000016970.1"/>
    </source>
</evidence>
<dbReference type="GO" id="GO:0090266">
    <property type="term" value="P:regulation of mitotic cell cycle spindle assembly checkpoint"/>
    <property type="evidence" value="ECO:0007669"/>
    <property type="project" value="InterPro"/>
</dbReference>
<reference evidence="7" key="2">
    <citation type="submission" date="2025-08" db="UniProtKB">
        <authorList>
            <consortium name="Ensembl"/>
        </authorList>
    </citation>
    <scope>IDENTIFICATION</scope>
</reference>
<accession>G1PZT8</accession>
<keyword evidence="3" id="KW-0132">Cell division</keyword>
<dbReference type="Pfam" id="PF15243">
    <property type="entry name" value="ANAPC15"/>
    <property type="match status" value="1"/>
</dbReference>
<organism evidence="7 8">
    <name type="scientific">Myotis lucifugus</name>
    <name type="common">Little brown bat</name>
    <dbReference type="NCBI Taxonomy" id="59463"/>
    <lineage>
        <taxon>Eukaryota</taxon>
        <taxon>Metazoa</taxon>
        <taxon>Chordata</taxon>
        <taxon>Craniata</taxon>
        <taxon>Vertebrata</taxon>
        <taxon>Euteleostomi</taxon>
        <taxon>Mammalia</taxon>
        <taxon>Eutheria</taxon>
        <taxon>Laurasiatheria</taxon>
        <taxon>Chiroptera</taxon>
        <taxon>Yangochiroptera</taxon>
        <taxon>Vespertilionidae</taxon>
        <taxon>Myotis</taxon>
    </lineage>
</organism>
<dbReference type="InParanoid" id="G1PZT8"/>
<dbReference type="GeneTree" id="ENSGT00390000000938"/>
<dbReference type="STRING" id="59463.ENSMLUP00000016970"/>